<accession>A0A4C1VS41</accession>
<name>A0A4C1VS41_EUMVA</name>
<reference evidence="1 2" key="1">
    <citation type="journal article" date="2019" name="Commun. Biol.">
        <title>The bagworm genome reveals a unique fibroin gene that provides high tensile strength.</title>
        <authorList>
            <person name="Kono N."/>
            <person name="Nakamura H."/>
            <person name="Ohtoshi R."/>
            <person name="Tomita M."/>
            <person name="Numata K."/>
            <person name="Arakawa K."/>
        </authorList>
    </citation>
    <scope>NUCLEOTIDE SEQUENCE [LARGE SCALE GENOMIC DNA]</scope>
</reference>
<protein>
    <submittedName>
        <fullName evidence="1">Uncharacterized protein</fullName>
    </submittedName>
</protein>
<sequence>MCEEFRSVTQMYKHYSRGCPLAVYLELGISRSREGATLAAGECSVMPLERTAARRVKTTNLTPARPMKTAEMVPK</sequence>
<comment type="caution">
    <text evidence="1">The sequence shown here is derived from an EMBL/GenBank/DDBJ whole genome shotgun (WGS) entry which is preliminary data.</text>
</comment>
<evidence type="ECO:0000313" key="2">
    <source>
        <dbReference type="Proteomes" id="UP000299102"/>
    </source>
</evidence>
<dbReference type="AlphaFoldDB" id="A0A4C1VS41"/>
<gene>
    <name evidence="1" type="ORF">EVAR_31282_1</name>
</gene>
<proteinExistence type="predicted"/>
<organism evidence="1 2">
    <name type="scientific">Eumeta variegata</name>
    <name type="common">Bagworm moth</name>
    <name type="synonym">Eumeta japonica</name>
    <dbReference type="NCBI Taxonomy" id="151549"/>
    <lineage>
        <taxon>Eukaryota</taxon>
        <taxon>Metazoa</taxon>
        <taxon>Ecdysozoa</taxon>
        <taxon>Arthropoda</taxon>
        <taxon>Hexapoda</taxon>
        <taxon>Insecta</taxon>
        <taxon>Pterygota</taxon>
        <taxon>Neoptera</taxon>
        <taxon>Endopterygota</taxon>
        <taxon>Lepidoptera</taxon>
        <taxon>Glossata</taxon>
        <taxon>Ditrysia</taxon>
        <taxon>Tineoidea</taxon>
        <taxon>Psychidae</taxon>
        <taxon>Oiketicinae</taxon>
        <taxon>Eumeta</taxon>
    </lineage>
</organism>
<evidence type="ECO:0000313" key="1">
    <source>
        <dbReference type="EMBL" id="GBP41157.1"/>
    </source>
</evidence>
<dbReference type="Proteomes" id="UP000299102">
    <property type="component" value="Unassembled WGS sequence"/>
</dbReference>
<dbReference type="EMBL" id="BGZK01000394">
    <property type="protein sequence ID" value="GBP41157.1"/>
    <property type="molecule type" value="Genomic_DNA"/>
</dbReference>
<keyword evidence="2" id="KW-1185">Reference proteome</keyword>